<evidence type="ECO:0000313" key="1">
    <source>
        <dbReference type="EMBL" id="GFD06975.1"/>
    </source>
</evidence>
<name>A0A699T8W4_TANCI</name>
<reference evidence="1" key="1">
    <citation type="journal article" date="2019" name="Sci. Rep.">
        <title>Draft genome of Tanacetum cinerariifolium, the natural source of mosquito coil.</title>
        <authorList>
            <person name="Yamashiro T."/>
            <person name="Shiraishi A."/>
            <person name="Satake H."/>
            <person name="Nakayama K."/>
        </authorList>
    </citation>
    <scope>NUCLEOTIDE SEQUENCE</scope>
</reference>
<feature type="non-terminal residue" evidence="1">
    <location>
        <position position="1"/>
    </location>
</feature>
<comment type="caution">
    <text evidence="1">The sequence shown here is derived from an EMBL/GenBank/DDBJ whole genome shotgun (WGS) entry which is preliminary data.</text>
</comment>
<organism evidence="1">
    <name type="scientific">Tanacetum cinerariifolium</name>
    <name type="common">Dalmatian daisy</name>
    <name type="synonym">Chrysanthemum cinerariifolium</name>
    <dbReference type="NCBI Taxonomy" id="118510"/>
    <lineage>
        <taxon>Eukaryota</taxon>
        <taxon>Viridiplantae</taxon>
        <taxon>Streptophyta</taxon>
        <taxon>Embryophyta</taxon>
        <taxon>Tracheophyta</taxon>
        <taxon>Spermatophyta</taxon>
        <taxon>Magnoliopsida</taxon>
        <taxon>eudicotyledons</taxon>
        <taxon>Gunneridae</taxon>
        <taxon>Pentapetalae</taxon>
        <taxon>asterids</taxon>
        <taxon>campanulids</taxon>
        <taxon>Asterales</taxon>
        <taxon>Asteraceae</taxon>
        <taxon>Asteroideae</taxon>
        <taxon>Anthemideae</taxon>
        <taxon>Anthemidinae</taxon>
        <taxon>Tanacetum</taxon>
    </lineage>
</organism>
<sequence>GRPEKPVTKINKL</sequence>
<gene>
    <name evidence="1" type="ORF">Tci_878944</name>
</gene>
<proteinExistence type="predicted"/>
<accession>A0A699T8W4</accession>
<protein>
    <submittedName>
        <fullName evidence="1">Uncharacterized protein</fullName>
    </submittedName>
</protein>
<dbReference type="EMBL" id="BKCJ011228529">
    <property type="protein sequence ID" value="GFD06975.1"/>
    <property type="molecule type" value="Genomic_DNA"/>
</dbReference>